<keyword evidence="2" id="KW-1185">Reference proteome</keyword>
<dbReference type="Proteomes" id="UP000246018">
    <property type="component" value="Unassembled WGS sequence"/>
</dbReference>
<proteinExistence type="predicted"/>
<comment type="caution">
    <text evidence="1">The sequence shown here is derived from an EMBL/GenBank/DDBJ whole genome shotgun (WGS) entry which is preliminary data.</text>
</comment>
<reference evidence="1 2" key="1">
    <citation type="submission" date="2018-04" db="EMBL/GenBank/DDBJ databases">
        <title>Genome of Nocardioides gansuensis WSJ-1.</title>
        <authorList>
            <person name="Wu S."/>
            <person name="Wang G."/>
        </authorList>
    </citation>
    <scope>NUCLEOTIDE SEQUENCE [LARGE SCALE GENOMIC DNA]</scope>
    <source>
        <strain evidence="1 2">WSJ-1</strain>
    </source>
</reference>
<evidence type="ECO:0000313" key="1">
    <source>
        <dbReference type="EMBL" id="PVG82222.1"/>
    </source>
</evidence>
<dbReference type="EMBL" id="QDGZ01000005">
    <property type="protein sequence ID" value="PVG82222.1"/>
    <property type="molecule type" value="Genomic_DNA"/>
</dbReference>
<name>A0A2T8F933_9ACTN</name>
<organism evidence="1 2">
    <name type="scientific">Nocardioides gansuensis</name>
    <dbReference type="NCBI Taxonomy" id="2138300"/>
    <lineage>
        <taxon>Bacteria</taxon>
        <taxon>Bacillati</taxon>
        <taxon>Actinomycetota</taxon>
        <taxon>Actinomycetes</taxon>
        <taxon>Propionibacteriales</taxon>
        <taxon>Nocardioidaceae</taxon>
        <taxon>Nocardioides</taxon>
    </lineage>
</organism>
<dbReference type="AlphaFoldDB" id="A0A2T8F933"/>
<sequence>MPRRTPEETRDLMLRAAVDLIRERAQASGDEVLAAALAHLRLTQVAQRATAIVREQTHDDGARPITTGAIYQQWPSQADFQIDLLFHIADLQAALVPGLAESVVEFREAESEDLPLETVLMRLMEEVHRHYREDPLFRVELSFLLGAGDARLRAAIAHRQATFYDVADQAWQALLDTYGLRMRQPFVIRDLTRAMAAHVVGSVVVWFADPDILRDPLGEEDASLMSRVMVAILHRLTEPAADEE</sequence>
<protein>
    <recommendedName>
        <fullName evidence="3">TetR family transcriptional regulator</fullName>
    </recommendedName>
</protein>
<accession>A0A2T8F933</accession>
<evidence type="ECO:0008006" key="3">
    <source>
        <dbReference type="Google" id="ProtNLM"/>
    </source>
</evidence>
<evidence type="ECO:0000313" key="2">
    <source>
        <dbReference type="Proteomes" id="UP000246018"/>
    </source>
</evidence>
<gene>
    <name evidence="1" type="ORF">DDE18_12030</name>
</gene>